<dbReference type="Proteomes" id="UP000004703">
    <property type="component" value="Chromosome"/>
</dbReference>
<dbReference type="SUPFAM" id="SSF52540">
    <property type="entry name" value="P-loop containing nucleoside triphosphate hydrolases"/>
    <property type="match status" value="1"/>
</dbReference>
<name>A0A5E8GUJ2_ROSAD</name>
<dbReference type="InterPro" id="IPR048444">
    <property type="entry name" value="DNMK"/>
</dbReference>
<reference evidence="1 2" key="1">
    <citation type="submission" date="2008-01" db="EMBL/GenBank/DDBJ databases">
        <authorList>
            <person name="Wagner-Dobler I."/>
            <person name="Ferriera S."/>
            <person name="Johnson J."/>
            <person name="Kravitz S."/>
            <person name="Beeson K."/>
            <person name="Sutton G."/>
            <person name="Rogers Y.-H."/>
            <person name="Friedman R."/>
            <person name="Frazier M."/>
            <person name="Venter J.C."/>
        </authorList>
    </citation>
    <scope>NUCLEOTIDE SEQUENCE [LARGE SCALE GENOMIC DNA]</scope>
    <source>
        <strain evidence="2">DSM 17067 / NCIMB 14079 / DFL-11</strain>
    </source>
</reference>
<evidence type="ECO:0000313" key="2">
    <source>
        <dbReference type="Proteomes" id="UP000004703"/>
    </source>
</evidence>
<sequence length="207" mass="23361">MGHEADQAVERNDSVDQPELFQTEPDLIALYSPVMGSGKSEVAKVLVEEYGFTLVKFAGCLKEMTRVFLGYIGFDPEEMVEGSLKEEPIPGWGELTPRRLMQTLGTEWGRNHIHQDLWIKVAHDQIKSLRSRGLPVVVDDMRFPNELGLIKQMGGDAIKVIRPDITLLDSRSHESEAGLHAYDFDFHLFNDGTLDQLRSKVRASMGY</sequence>
<protein>
    <recommendedName>
        <fullName evidence="3">Deoxynucleotide monophosphate kinase</fullName>
    </recommendedName>
</protein>
<evidence type="ECO:0008006" key="3">
    <source>
        <dbReference type="Google" id="ProtNLM"/>
    </source>
</evidence>
<dbReference type="InterPro" id="IPR027417">
    <property type="entry name" value="P-loop_NTPase"/>
</dbReference>
<dbReference type="Pfam" id="PF21448">
    <property type="entry name" value="DNMK"/>
    <property type="match status" value="1"/>
</dbReference>
<comment type="caution">
    <text evidence="1">The sequence shown here is derived from an EMBL/GenBank/DDBJ whole genome shotgun (WGS) entry which is preliminary data.</text>
</comment>
<proteinExistence type="predicted"/>
<accession>A0A5E8GUJ2</accession>
<dbReference type="EMBL" id="ACCU02000003">
    <property type="protein sequence ID" value="EEE42873.2"/>
    <property type="molecule type" value="Genomic_DNA"/>
</dbReference>
<dbReference type="AlphaFoldDB" id="A0A5E8GUJ2"/>
<reference evidence="1 2" key="2">
    <citation type="submission" date="2013-04" db="EMBL/GenBank/DDBJ databases">
        <authorList>
            <person name="Fiebig A."/>
            <person name="Pradella S."/>
            <person name="Wagner-Doebler I."/>
        </authorList>
    </citation>
    <scope>NUCLEOTIDE SEQUENCE [LARGE SCALE GENOMIC DNA]</scope>
    <source>
        <strain evidence="2">DSM 17067 / NCIMB 14079 / DFL-11</strain>
    </source>
</reference>
<dbReference type="Gene3D" id="3.40.50.300">
    <property type="entry name" value="P-loop containing nucleotide triphosphate hydrolases"/>
    <property type="match status" value="1"/>
</dbReference>
<organism evidence="1 2">
    <name type="scientific">Roseibium alexandrii (strain DSM 17067 / NCIMB 14079 / DFL-11)</name>
    <name type="common">Labrenzia alexandrii</name>
    <dbReference type="NCBI Taxonomy" id="244592"/>
    <lineage>
        <taxon>Bacteria</taxon>
        <taxon>Pseudomonadati</taxon>
        <taxon>Pseudomonadota</taxon>
        <taxon>Alphaproteobacteria</taxon>
        <taxon>Hyphomicrobiales</taxon>
        <taxon>Stappiaceae</taxon>
        <taxon>Roseibium</taxon>
    </lineage>
</organism>
<gene>
    <name evidence="1" type="ORF">SADFL11_PLAS45</name>
</gene>
<dbReference type="RefSeq" id="WP_134852926.1">
    <property type="nucleotide sequence ID" value="NZ_CM011002.1"/>
</dbReference>
<evidence type="ECO:0000313" key="1">
    <source>
        <dbReference type="EMBL" id="EEE42873.2"/>
    </source>
</evidence>